<feature type="compositionally biased region" description="Basic and acidic residues" evidence="1">
    <location>
        <begin position="1"/>
        <end position="46"/>
    </location>
</feature>
<organism evidence="2 3">
    <name type="scientific">Acropora cervicornis</name>
    <name type="common">Staghorn coral</name>
    <dbReference type="NCBI Taxonomy" id="6130"/>
    <lineage>
        <taxon>Eukaryota</taxon>
        <taxon>Metazoa</taxon>
        <taxon>Cnidaria</taxon>
        <taxon>Anthozoa</taxon>
        <taxon>Hexacorallia</taxon>
        <taxon>Scleractinia</taxon>
        <taxon>Astrocoeniina</taxon>
        <taxon>Acroporidae</taxon>
        <taxon>Acropora</taxon>
    </lineage>
</organism>
<evidence type="ECO:0000313" key="3">
    <source>
        <dbReference type="Proteomes" id="UP001249851"/>
    </source>
</evidence>
<dbReference type="EMBL" id="JARQWQ010000013">
    <property type="protein sequence ID" value="KAK2567810.1"/>
    <property type="molecule type" value="Genomic_DNA"/>
</dbReference>
<gene>
    <name evidence="2" type="ORF">P5673_007685</name>
</gene>
<feature type="region of interest" description="Disordered" evidence="1">
    <location>
        <begin position="1"/>
        <end position="105"/>
    </location>
</feature>
<comment type="caution">
    <text evidence="2">The sequence shown here is derived from an EMBL/GenBank/DDBJ whole genome shotgun (WGS) entry which is preliminary data.</text>
</comment>
<reference evidence="2" key="2">
    <citation type="journal article" date="2023" name="Science">
        <title>Genomic signatures of disease resistance in endangered staghorn corals.</title>
        <authorList>
            <person name="Vollmer S.V."/>
            <person name="Selwyn J.D."/>
            <person name="Despard B.A."/>
            <person name="Roesel C.L."/>
        </authorList>
    </citation>
    <scope>NUCLEOTIDE SEQUENCE</scope>
    <source>
        <strain evidence="2">K2</strain>
    </source>
</reference>
<evidence type="ECO:0000256" key="1">
    <source>
        <dbReference type="SAM" id="MobiDB-lite"/>
    </source>
</evidence>
<dbReference type="Proteomes" id="UP001249851">
    <property type="component" value="Unassembled WGS sequence"/>
</dbReference>
<dbReference type="AlphaFoldDB" id="A0AAD9QUV3"/>
<evidence type="ECO:0000313" key="2">
    <source>
        <dbReference type="EMBL" id="KAK2567810.1"/>
    </source>
</evidence>
<sequence length="105" mass="12373">MKREAKAKECLEVEKLEQDLRQKDGDSASSKSEKERESALEMRRVATETFGESKKRKNEQEEENSTVSKKKKSRNSGNDTIEYLREKNTQEMSIREKELQMKEKQ</sequence>
<reference evidence="2" key="1">
    <citation type="journal article" date="2023" name="G3 (Bethesda)">
        <title>Whole genome assembly and annotation of the endangered Caribbean coral Acropora cervicornis.</title>
        <authorList>
            <person name="Selwyn J.D."/>
            <person name="Vollmer S.V."/>
        </authorList>
    </citation>
    <scope>NUCLEOTIDE SEQUENCE</scope>
    <source>
        <strain evidence="2">K2</strain>
    </source>
</reference>
<accession>A0AAD9QUV3</accession>
<protein>
    <submittedName>
        <fullName evidence="2">Uncharacterized protein</fullName>
    </submittedName>
</protein>
<keyword evidence="3" id="KW-1185">Reference proteome</keyword>
<feature type="compositionally biased region" description="Basic and acidic residues" evidence="1">
    <location>
        <begin position="82"/>
        <end position="105"/>
    </location>
</feature>
<proteinExistence type="predicted"/>
<name>A0AAD9QUV3_ACRCE</name>